<accession>A0AAE1VW17</accession>
<comment type="caution">
    <text evidence="1">The sequence shown here is derived from an EMBL/GenBank/DDBJ whole genome shotgun (WGS) entry which is preliminary data.</text>
</comment>
<evidence type="ECO:0000313" key="1">
    <source>
        <dbReference type="EMBL" id="KAK4376254.1"/>
    </source>
</evidence>
<sequence>MINGDYYVINLFATEDCELDVDVPNILNYVETDEPNLESVDSYVDSADPNVEPNVEPNVDIVEPSLGVATDCSSTEGGDENDSGSSAYESDELEFFANQMRVNINYQLLDYKELDGCMTFKDIPGARKCMKLYALANKKELQVVKSDSKILRYECQVVTTPFEESWWYLHFSPVDEPLPITKTMIYE</sequence>
<organism evidence="1 2">
    <name type="scientific">Anisodus tanguticus</name>
    <dbReference type="NCBI Taxonomy" id="243964"/>
    <lineage>
        <taxon>Eukaryota</taxon>
        <taxon>Viridiplantae</taxon>
        <taxon>Streptophyta</taxon>
        <taxon>Embryophyta</taxon>
        <taxon>Tracheophyta</taxon>
        <taxon>Spermatophyta</taxon>
        <taxon>Magnoliopsida</taxon>
        <taxon>eudicotyledons</taxon>
        <taxon>Gunneridae</taxon>
        <taxon>Pentapetalae</taxon>
        <taxon>asterids</taxon>
        <taxon>lamiids</taxon>
        <taxon>Solanales</taxon>
        <taxon>Solanaceae</taxon>
        <taxon>Solanoideae</taxon>
        <taxon>Hyoscyameae</taxon>
        <taxon>Anisodus</taxon>
    </lineage>
</organism>
<gene>
    <name evidence="1" type="ORF">RND71_006931</name>
</gene>
<evidence type="ECO:0000313" key="2">
    <source>
        <dbReference type="Proteomes" id="UP001291623"/>
    </source>
</evidence>
<proteinExistence type="predicted"/>
<reference evidence="1" key="1">
    <citation type="submission" date="2023-12" db="EMBL/GenBank/DDBJ databases">
        <title>Genome assembly of Anisodus tanguticus.</title>
        <authorList>
            <person name="Wang Y.-J."/>
        </authorList>
    </citation>
    <scope>NUCLEOTIDE SEQUENCE</scope>
    <source>
        <strain evidence="1">KB-2021</strain>
        <tissue evidence="1">Leaf</tissue>
    </source>
</reference>
<name>A0AAE1VW17_9SOLA</name>
<dbReference type="Proteomes" id="UP001291623">
    <property type="component" value="Unassembled WGS sequence"/>
</dbReference>
<dbReference type="EMBL" id="JAVYJV010000003">
    <property type="protein sequence ID" value="KAK4376254.1"/>
    <property type="molecule type" value="Genomic_DNA"/>
</dbReference>
<keyword evidence="2" id="KW-1185">Reference proteome</keyword>
<protein>
    <submittedName>
        <fullName evidence="1">Uncharacterized protein</fullName>
    </submittedName>
</protein>
<dbReference type="AlphaFoldDB" id="A0AAE1VW17"/>